<dbReference type="InterPro" id="IPR001647">
    <property type="entry name" value="HTH_TetR"/>
</dbReference>
<accession>A0A167HJ37</accession>
<evidence type="ECO:0000256" key="1">
    <source>
        <dbReference type="ARBA" id="ARBA00023125"/>
    </source>
</evidence>
<comment type="caution">
    <text evidence="4">The sequence shown here is derived from an EMBL/GenBank/DDBJ whole genome shotgun (WGS) entry which is preliminary data.</text>
</comment>
<dbReference type="Pfam" id="PF00440">
    <property type="entry name" value="TetR_N"/>
    <property type="match status" value="1"/>
</dbReference>
<dbReference type="OrthoDB" id="881297at2"/>
<dbReference type="Gene3D" id="1.10.357.10">
    <property type="entry name" value="Tetracycline Repressor, domain 2"/>
    <property type="match status" value="1"/>
</dbReference>
<proteinExistence type="predicted"/>
<keyword evidence="5" id="KW-1185">Reference proteome</keyword>
<evidence type="ECO:0000313" key="4">
    <source>
        <dbReference type="EMBL" id="OAB78665.1"/>
    </source>
</evidence>
<reference evidence="4 5" key="1">
    <citation type="submission" date="2016-02" db="EMBL/GenBank/DDBJ databases">
        <title>Ulvibacter sp. LPB0005, isolated from Thais luteostoma.</title>
        <authorList>
            <person name="Shin S.-K."/>
            <person name="Yi H."/>
        </authorList>
    </citation>
    <scope>NUCLEOTIDE SEQUENCE [LARGE SCALE GENOMIC DNA]</scope>
    <source>
        <strain evidence="4 5">LPB0005</strain>
    </source>
</reference>
<dbReference type="PROSITE" id="PS50977">
    <property type="entry name" value="HTH_TETR_2"/>
    <property type="match status" value="1"/>
</dbReference>
<dbReference type="PANTHER" id="PTHR30328">
    <property type="entry name" value="TRANSCRIPTIONAL REPRESSOR"/>
    <property type="match status" value="1"/>
</dbReference>
<dbReference type="SUPFAM" id="SSF46689">
    <property type="entry name" value="Homeodomain-like"/>
    <property type="match status" value="1"/>
</dbReference>
<dbReference type="EMBL" id="LRXL01000037">
    <property type="protein sequence ID" value="OAB78665.1"/>
    <property type="molecule type" value="Genomic_DNA"/>
</dbReference>
<evidence type="ECO:0000313" key="5">
    <source>
        <dbReference type="Proteomes" id="UP000077013"/>
    </source>
</evidence>
<sequence>MISKEELIEYSVANFTQFGSKRYSMDELASSLGISKKTIYKCFGSKEALVIACVQYLIEAYKSDMKDNIKSEEVDPITNIIIFYKKAFEHLQYYKPSFIFGLQKYYPKANLIFDDFRNEFVNEIIFGLLQKAQEQGILLPKVNVQLFCDLYFKRFEEIAFKNSNLIEKYHQTDLLNHFIIFNLRGITIPEYQNPYFN</sequence>
<dbReference type="STRING" id="1763537.ULVI_08770"/>
<dbReference type="PANTHER" id="PTHR30328:SF54">
    <property type="entry name" value="HTH-TYPE TRANSCRIPTIONAL REPRESSOR SCO4008"/>
    <property type="match status" value="1"/>
</dbReference>
<feature type="DNA-binding region" description="H-T-H motif" evidence="2">
    <location>
        <begin position="24"/>
        <end position="43"/>
    </location>
</feature>
<dbReference type="GO" id="GO:0003677">
    <property type="term" value="F:DNA binding"/>
    <property type="evidence" value="ECO:0007669"/>
    <property type="project" value="UniProtKB-UniRule"/>
</dbReference>
<feature type="domain" description="HTH tetR-type" evidence="3">
    <location>
        <begin position="1"/>
        <end position="61"/>
    </location>
</feature>
<dbReference type="Gene3D" id="1.10.10.60">
    <property type="entry name" value="Homeodomain-like"/>
    <property type="match status" value="1"/>
</dbReference>
<dbReference type="RefSeq" id="WP_068591884.1">
    <property type="nucleotide sequence ID" value="NZ_LRXL01000037.1"/>
</dbReference>
<dbReference type="AlphaFoldDB" id="A0A167HJ37"/>
<evidence type="ECO:0000256" key="2">
    <source>
        <dbReference type="PROSITE-ProRule" id="PRU00335"/>
    </source>
</evidence>
<gene>
    <name evidence="4" type="ORF">ULVI_08770</name>
</gene>
<evidence type="ECO:0000259" key="3">
    <source>
        <dbReference type="PROSITE" id="PS50977"/>
    </source>
</evidence>
<organism evidence="4 5">
    <name type="scientific">Cochleicola gelatinilyticus</name>
    <dbReference type="NCBI Taxonomy" id="1763537"/>
    <lineage>
        <taxon>Bacteria</taxon>
        <taxon>Pseudomonadati</taxon>
        <taxon>Bacteroidota</taxon>
        <taxon>Flavobacteriia</taxon>
        <taxon>Flavobacteriales</taxon>
        <taxon>Flavobacteriaceae</taxon>
        <taxon>Cochleicola</taxon>
    </lineage>
</organism>
<dbReference type="Proteomes" id="UP000077013">
    <property type="component" value="Unassembled WGS sequence"/>
</dbReference>
<protein>
    <submittedName>
        <fullName evidence="4">TetR family transcriptional regulator</fullName>
    </submittedName>
</protein>
<keyword evidence="1 2" id="KW-0238">DNA-binding</keyword>
<name>A0A167HJ37_9FLAO</name>
<dbReference type="InterPro" id="IPR009057">
    <property type="entry name" value="Homeodomain-like_sf"/>
</dbReference>
<dbReference type="InterPro" id="IPR050109">
    <property type="entry name" value="HTH-type_TetR-like_transc_reg"/>
</dbReference>